<organism evidence="9 10">
    <name type="scientific">Rhypophila decipiens</name>
    <dbReference type="NCBI Taxonomy" id="261697"/>
    <lineage>
        <taxon>Eukaryota</taxon>
        <taxon>Fungi</taxon>
        <taxon>Dikarya</taxon>
        <taxon>Ascomycota</taxon>
        <taxon>Pezizomycotina</taxon>
        <taxon>Sordariomycetes</taxon>
        <taxon>Sordariomycetidae</taxon>
        <taxon>Sordariales</taxon>
        <taxon>Naviculisporaceae</taxon>
        <taxon>Rhypophila</taxon>
    </lineage>
</organism>
<dbReference type="InterPro" id="IPR027417">
    <property type="entry name" value="P-loop_NTPase"/>
</dbReference>
<dbReference type="CDD" id="cd18787">
    <property type="entry name" value="SF2_C_DEAD"/>
    <property type="match status" value="1"/>
</dbReference>
<dbReference type="PROSITE" id="PS51194">
    <property type="entry name" value="HELICASE_CTER"/>
    <property type="match status" value="1"/>
</dbReference>
<evidence type="ECO:0000259" key="8">
    <source>
        <dbReference type="PROSITE" id="PS51194"/>
    </source>
</evidence>
<dbReference type="Gene3D" id="3.40.50.300">
    <property type="entry name" value="P-loop containing nucleotide triphosphate hydrolases"/>
    <property type="match status" value="2"/>
</dbReference>
<dbReference type="Pfam" id="PF00270">
    <property type="entry name" value="DEAD"/>
    <property type="match status" value="1"/>
</dbReference>
<evidence type="ECO:0000256" key="2">
    <source>
        <dbReference type="ARBA" id="ARBA00022801"/>
    </source>
</evidence>
<dbReference type="GO" id="GO:0016787">
    <property type="term" value="F:hydrolase activity"/>
    <property type="evidence" value="ECO:0007669"/>
    <property type="project" value="UniProtKB-KW"/>
</dbReference>
<comment type="function">
    <text evidence="5">RNA helicase.</text>
</comment>
<dbReference type="AlphaFoldDB" id="A0AAN6Y900"/>
<evidence type="ECO:0000256" key="3">
    <source>
        <dbReference type="ARBA" id="ARBA00022840"/>
    </source>
</evidence>
<feature type="region of interest" description="Disordered" evidence="6">
    <location>
        <begin position="550"/>
        <end position="653"/>
    </location>
</feature>
<reference evidence="9" key="2">
    <citation type="submission" date="2023-05" db="EMBL/GenBank/DDBJ databases">
        <authorList>
            <consortium name="Lawrence Berkeley National Laboratory"/>
            <person name="Steindorff A."/>
            <person name="Hensen N."/>
            <person name="Bonometti L."/>
            <person name="Westerberg I."/>
            <person name="Brannstrom I.O."/>
            <person name="Guillou S."/>
            <person name="Cros-Aarteil S."/>
            <person name="Calhoun S."/>
            <person name="Haridas S."/>
            <person name="Kuo A."/>
            <person name="Mondo S."/>
            <person name="Pangilinan J."/>
            <person name="Riley R."/>
            <person name="Labutti K."/>
            <person name="Andreopoulos B."/>
            <person name="Lipzen A."/>
            <person name="Chen C."/>
            <person name="Yanf M."/>
            <person name="Daum C."/>
            <person name="Ng V."/>
            <person name="Clum A."/>
            <person name="Ohm R."/>
            <person name="Martin F."/>
            <person name="Silar P."/>
            <person name="Natvig D."/>
            <person name="Lalanne C."/>
            <person name="Gautier V."/>
            <person name="Ament-Velasquez S.L."/>
            <person name="Kruys A."/>
            <person name="Hutchinson M.I."/>
            <person name="Powell A.J."/>
            <person name="Barry K."/>
            <person name="Miller A.N."/>
            <person name="Grigoriev I.V."/>
            <person name="Debuchy R."/>
            <person name="Gladieux P."/>
            <person name="Thoren M.H."/>
            <person name="Johannesson H."/>
        </authorList>
    </citation>
    <scope>NUCLEOTIDE SEQUENCE</scope>
    <source>
        <strain evidence="9">PSN293</strain>
    </source>
</reference>
<keyword evidence="2 5" id="KW-0378">Hydrolase</keyword>
<dbReference type="InterPro" id="IPR001650">
    <property type="entry name" value="Helicase_C-like"/>
</dbReference>
<keyword evidence="10" id="KW-1185">Reference proteome</keyword>
<keyword evidence="4 5" id="KW-0694">RNA-binding</keyword>
<evidence type="ECO:0000313" key="10">
    <source>
        <dbReference type="Proteomes" id="UP001301769"/>
    </source>
</evidence>
<evidence type="ECO:0000256" key="4">
    <source>
        <dbReference type="ARBA" id="ARBA00022884"/>
    </source>
</evidence>
<dbReference type="PROSITE" id="PS51192">
    <property type="entry name" value="HELICASE_ATP_BIND_1"/>
    <property type="match status" value="1"/>
</dbReference>
<dbReference type="GO" id="GO:0005524">
    <property type="term" value="F:ATP binding"/>
    <property type="evidence" value="ECO:0007669"/>
    <property type="project" value="UniProtKB-UniRule"/>
</dbReference>
<dbReference type="PANTHER" id="PTHR24031">
    <property type="entry name" value="RNA HELICASE"/>
    <property type="match status" value="1"/>
</dbReference>
<dbReference type="GO" id="GO:0003724">
    <property type="term" value="F:RNA helicase activity"/>
    <property type="evidence" value="ECO:0007669"/>
    <property type="project" value="UniProtKB-EC"/>
</dbReference>
<dbReference type="Pfam" id="PF00271">
    <property type="entry name" value="Helicase_C"/>
    <property type="match status" value="1"/>
</dbReference>
<keyword evidence="3 5" id="KW-0067">ATP-binding</keyword>
<comment type="domain">
    <text evidence="5">The Q motif is unique to and characteristic of the DEAD box family of RNA helicases and controls ATP binding and hydrolysis.</text>
</comment>
<feature type="compositionally biased region" description="Gly residues" evidence="6">
    <location>
        <begin position="617"/>
        <end position="647"/>
    </location>
</feature>
<dbReference type="SMART" id="SM00487">
    <property type="entry name" value="DEXDc"/>
    <property type="match status" value="1"/>
</dbReference>
<feature type="compositionally biased region" description="Basic and acidic residues" evidence="6">
    <location>
        <begin position="602"/>
        <end position="612"/>
    </location>
</feature>
<evidence type="ECO:0000256" key="5">
    <source>
        <dbReference type="RuleBase" id="RU365068"/>
    </source>
</evidence>
<dbReference type="EC" id="3.6.4.13" evidence="5"/>
<evidence type="ECO:0000256" key="1">
    <source>
        <dbReference type="ARBA" id="ARBA00022741"/>
    </source>
</evidence>
<feature type="compositionally biased region" description="Gly residues" evidence="6">
    <location>
        <begin position="589"/>
        <end position="601"/>
    </location>
</feature>
<dbReference type="SUPFAM" id="SSF52540">
    <property type="entry name" value="P-loop containing nucleoside triphosphate hydrolases"/>
    <property type="match status" value="2"/>
</dbReference>
<comment type="similarity">
    <text evidence="5">Belongs to the DEAD box helicase family.</text>
</comment>
<sequence>MRTSILRHAGLCRVALGLSARRVQPAFRVVESVASTSHAIQIDRSRYRPATQLSRFYSAEASAAHEPASSDITKFRDMESLGVHPKIIQSVVDGMKYELMTPVQSMTIKPGLLGKDLVAQAKTGTGKTLGFLIPILQRIIERDPSVAERSNSRPRSDDVRAIIISPTRELAEQIGEEARKLVRGTGIAVQTAVGGTMKRLALAKLRREGCHLLVGTPGRLNDLLSDEHSGVAAPNLGALALDEADRMLEVGFMDELREILKSLPDRRDVSRQTLLFSATIPKNVVGLARDFIDPTNFQFVQTIREDETPTHEKVPQYIVPCKGFINVFPALLELIEREVANLKANPDAPPFKAMVFLPTTASVRMASALFRRLAYQNRDLPDVSDIHSKLTQGQRTQAADNFRRARSAILFTSDVTARGMDFPNVTHVIQCHTPPNREQYIHRLGRTGRAGKAGQGWLFVIDPELRNARHTLTDLPIKRSTDLTCASVDVSSGQDLPSQFEEVSRGMQRLPYEIFDDTYGTFLGSLFASCNMQDIVDSLNEAATQQWGLKETPGLSHGRMRNMPRGISGIRTADHSAHRSSGRGDYGDRGGFGNRGGFGGRGGDRGDRDNRDPFSTLGGGSDRSSGGGRGYGGGDRRGGGGGGGFGGRARSSF</sequence>
<gene>
    <name evidence="9" type="ORF">QBC37DRAFT_142129</name>
</gene>
<dbReference type="GO" id="GO:0003723">
    <property type="term" value="F:RNA binding"/>
    <property type="evidence" value="ECO:0007669"/>
    <property type="project" value="UniProtKB-UniRule"/>
</dbReference>
<evidence type="ECO:0000313" key="9">
    <source>
        <dbReference type="EMBL" id="KAK4214879.1"/>
    </source>
</evidence>
<evidence type="ECO:0000259" key="7">
    <source>
        <dbReference type="PROSITE" id="PS51192"/>
    </source>
</evidence>
<dbReference type="SMART" id="SM00490">
    <property type="entry name" value="HELICc"/>
    <property type="match status" value="1"/>
</dbReference>
<feature type="domain" description="Helicase C-terminal" evidence="8">
    <location>
        <begin position="334"/>
        <end position="504"/>
    </location>
</feature>
<dbReference type="Proteomes" id="UP001301769">
    <property type="component" value="Unassembled WGS sequence"/>
</dbReference>
<reference evidence="9" key="1">
    <citation type="journal article" date="2023" name="Mol. Phylogenet. Evol.">
        <title>Genome-scale phylogeny and comparative genomics of the fungal order Sordariales.</title>
        <authorList>
            <person name="Hensen N."/>
            <person name="Bonometti L."/>
            <person name="Westerberg I."/>
            <person name="Brannstrom I.O."/>
            <person name="Guillou S."/>
            <person name="Cros-Aarteil S."/>
            <person name="Calhoun S."/>
            <person name="Haridas S."/>
            <person name="Kuo A."/>
            <person name="Mondo S."/>
            <person name="Pangilinan J."/>
            <person name="Riley R."/>
            <person name="LaButti K."/>
            <person name="Andreopoulos B."/>
            <person name="Lipzen A."/>
            <person name="Chen C."/>
            <person name="Yan M."/>
            <person name="Daum C."/>
            <person name="Ng V."/>
            <person name="Clum A."/>
            <person name="Steindorff A."/>
            <person name="Ohm R.A."/>
            <person name="Martin F."/>
            <person name="Silar P."/>
            <person name="Natvig D.O."/>
            <person name="Lalanne C."/>
            <person name="Gautier V."/>
            <person name="Ament-Velasquez S.L."/>
            <person name="Kruys A."/>
            <person name="Hutchinson M.I."/>
            <person name="Powell A.J."/>
            <person name="Barry K."/>
            <person name="Miller A.N."/>
            <person name="Grigoriev I.V."/>
            <person name="Debuchy R."/>
            <person name="Gladieux P."/>
            <person name="Hiltunen Thoren M."/>
            <person name="Johannesson H."/>
        </authorList>
    </citation>
    <scope>NUCLEOTIDE SEQUENCE</scope>
    <source>
        <strain evidence="9">PSN293</strain>
    </source>
</reference>
<comment type="catalytic activity">
    <reaction evidence="5">
        <text>ATP + H2O = ADP + phosphate + H(+)</text>
        <dbReference type="Rhea" id="RHEA:13065"/>
        <dbReference type="ChEBI" id="CHEBI:15377"/>
        <dbReference type="ChEBI" id="CHEBI:15378"/>
        <dbReference type="ChEBI" id="CHEBI:30616"/>
        <dbReference type="ChEBI" id="CHEBI:43474"/>
        <dbReference type="ChEBI" id="CHEBI:456216"/>
        <dbReference type="EC" id="3.6.4.13"/>
    </reaction>
</comment>
<name>A0AAN6Y900_9PEZI</name>
<dbReference type="InterPro" id="IPR011545">
    <property type="entry name" value="DEAD/DEAH_box_helicase_dom"/>
</dbReference>
<feature type="domain" description="Helicase ATP-binding" evidence="7">
    <location>
        <begin position="108"/>
        <end position="298"/>
    </location>
</feature>
<protein>
    <recommendedName>
        <fullName evidence="5">ATP-dependent RNA helicase</fullName>
        <ecNumber evidence="5">3.6.4.13</ecNumber>
    </recommendedName>
</protein>
<accession>A0AAN6Y900</accession>
<keyword evidence="1 5" id="KW-0547">Nucleotide-binding</keyword>
<keyword evidence="5" id="KW-0347">Helicase</keyword>
<evidence type="ECO:0000256" key="6">
    <source>
        <dbReference type="SAM" id="MobiDB-lite"/>
    </source>
</evidence>
<dbReference type="InterPro" id="IPR014001">
    <property type="entry name" value="Helicase_ATP-bd"/>
</dbReference>
<dbReference type="EMBL" id="MU858087">
    <property type="protein sequence ID" value="KAK4214879.1"/>
    <property type="molecule type" value="Genomic_DNA"/>
</dbReference>
<proteinExistence type="inferred from homology"/>
<comment type="caution">
    <text evidence="9">The sequence shown here is derived from an EMBL/GenBank/DDBJ whole genome shotgun (WGS) entry which is preliminary data.</text>
</comment>